<evidence type="ECO:0000313" key="5">
    <source>
        <dbReference type="Proteomes" id="UP000693970"/>
    </source>
</evidence>
<protein>
    <submittedName>
        <fullName evidence="4">Protein-tyrosine phosphatase</fullName>
    </submittedName>
</protein>
<dbReference type="OrthoDB" id="2017893at2759"/>
<dbReference type="EMBL" id="JAGRRH010000015">
    <property type="protein sequence ID" value="KAG7357496.1"/>
    <property type="molecule type" value="Genomic_DNA"/>
</dbReference>
<organism evidence="4 5">
    <name type="scientific">Nitzschia inconspicua</name>
    <dbReference type="NCBI Taxonomy" id="303405"/>
    <lineage>
        <taxon>Eukaryota</taxon>
        <taxon>Sar</taxon>
        <taxon>Stramenopiles</taxon>
        <taxon>Ochrophyta</taxon>
        <taxon>Bacillariophyta</taxon>
        <taxon>Bacillariophyceae</taxon>
        <taxon>Bacillariophycidae</taxon>
        <taxon>Bacillariales</taxon>
        <taxon>Bacillariaceae</taxon>
        <taxon>Nitzschia</taxon>
    </lineage>
</organism>
<accession>A0A9K3LAW1</accession>
<dbReference type="GO" id="GO:0004725">
    <property type="term" value="F:protein tyrosine phosphatase activity"/>
    <property type="evidence" value="ECO:0007669"/>
    <property type="project" value="InterPro"/>
</dbReference>
<feature type="signal peptide" evidence="2">
    <location>
        <begin position="1"/>
        <end position="23"/>
    </location>
</feature>
<dbReference type="InterPro" id="IPR000242">
    <property type="entry name" value="PTP_cat"/>
</dbReference>
<evidence type="ECO:0000259" key="3">
    <source>
        <dbReference type="PROSITE" id="PS50055"/>
    </source>
</evidence>
<feature type="domain" description="Tyrosine-protein phosphatase" evidence="3">
    <location>
        <begin position="95"/>
        <end position="307"/>
    </location>
</feature>
<dbReference type="InterPro" id="IPR057023">
    <property type="entry name" value="PTP-SAK"/>
</dbReference>
<keyword evidence="1" id="KW-0378">Hydrolase</keyword>
<dbReference type="PROSITE" id="PS50055">
    <property type="entry name" value="TYR_PHOSPHATASE_PTP"/>
    <property type="match status" value="1"/>
</dbReference>
<dbReference type="Proteomes" id="UP000693970">
    <property type="component" value="Unassembled WGS sequence"/>
</dbReference>
<comment type="caution">
    <text evidence="4">The sequence shown here is derived from an EMBL/GenBank/DDBJ whole genome shotgun (WGS) entry which is preliminary data.</text>
</comment>
<sequence length="321" mass="36552">MMLITSKAFLLLNLLSTWPMGKLVVSALDATLLHRAASVRATMPHDLPPHPKELFFPSAFVQSDQKINETRAVKRRGFCNWIIPGRIMVGQYPGQNPEVDGPSSTEVKSHVTTLLKDANVKMFVSLQSEIPPQDDYQRWREQRGQVYLPDMTSRLQFPRPFVHYAPIVESILSQSNHDSTTSTSSQDVRQCQYLHWPIEDLSIPENSQSLNELLLRILTALDEHQQDEDTAEPAVYIHCWGGRGRAGLTASCLLSLLFPELDAPTILDWIQAGYDTREGAENMPMALSKSPQTESQRQFVLNFVKHRRRKQHLQQTKQNKI</sequence>
<dbReference type="Pfam" id="PF22784">
    <property type="entry name" value="PTP-SAK"/>
    <property type="match status" value="1"/>
</dbReference>
<keyword evidence="2" id="KW-0732">Signal</keyword>
<dbReference type="AlphaFoldDB" id="A0A9K3LAW1"/>
<evidence type="ECO:0000313" key="4">
    <source>
        <dbReference type="EMBL" id="KAG7357496.1"/>
    </source>
</evidence>
<evidence type="ECO:0000256" key="1">
    <source>
        <dbReference type="ARBA" id="ARBA00022801"/>
    </source>
</evidence>
<evidence type="ECO:0000256" key="2">
    <source>
        <dbReference type="SAM" id="SignalP"/>
    </source>
</evidence>
<name>A0A9K3LAW1_9STRA</name>
<proteinExistence type="predicted"/>
<feature type="chain" id="PRO_5039902898" evidence="2">
    <location>
        <begin position="24"/>
        <end position="321"/>
    </location>
</feature>
<gene>
    <name evidence="4" type="ORF">IV203_002184</name>
</gene>
<keyword evidence="5" id="KW-1185">Reference proteome</keyword>
<reference evidence="4" key="1">
    <citation type="journal article" date="2021" name="Sci. Rep.">
        <title>Diploid genomic architecture of Nitzschia inconspicua, an elite biomass production diatom.</title>
        <authorList>
            <person name="Oliver A."/>
            <person name="Podell S."/>
            <person name="Pinowska A."/>
            <person name="Traller J.C."/>
            <person name="Smith S.R."/>
            <person name="McClure R."/>
            <person name="Beliaev A."/>
            <person name="Bohutskyi P."/>
            <person name="Hill E.A."/>
            <person name="Rabines A."/>
            <person name="Zheng H."/>
            <person name="Allen L.Z."/>
            <person name="Kuo A."/>
            <person name="Grigoriev I.V."/>
            <person name="Allen A.E."/>
            <person name="Hazlebeck D."/>
            <person name="Allen E.E."/>
        </authorList>
    </citation>
    <scope>NUCLEOTIDE SEQUENCE</scope>
    <source>
        <strain evidence="4">Hildebrandi</strain>
    </source>
</reference>
<reference evidence="4" key="2">
    <citation type="submission" date="2021-04" db="EMBL/GenBank/DDBJ databases">
        <authorList>
            <person name="Podell S."/>
        </authorList>
    </citation>
    <scope>NUCLEOTIDE SEQUENCE</scope>
    <source>
        <strain evidence="4">Hildebrandi</strain>
    </source>
</reference>